<evidence type="ECO:0000313" key="3">
    <source>
        <dbReference type="Proteomes" id="UP000189055"/>
    </source>
</evidence>
<dbReference type="EMBL" id="CP014687">
    <property type="protein sequence ID" value="AQT04497.1"/>
    <property type="molecule type" value="Genomic_DNA"/>
</dbReference>
<dbReference type="Proteomes" id="UP000189055">
    <property type="component" value="Chromosome"/>
</dbReference>
<dbReference type="STRING" id="1076596.A0U91_05415"/>
<dbReference type="AlphaFoldDB" id="A0A1U9LDM9"/>
<proteinExistence type="predicted"/>
<name>A0A1U9LDM9_9PROT</name>
<keyword evidence="1" id="KW-1133">Transmembrane helix</keyword>
<protein>
    <submittedName>
        <fullName evidence="2">Uncharacterized protein</fullName>
    </submittedName>
</protein>
<organism evidence="2 3">
    <name type="scientific">Acetobacter persici</name>
    <dbReference type="NCBI Taxonomy" id="1076596"/>
    <lineage>
        <taxon>Bacteria</taxon>
        <taxon>Pseudomonadati</taxon>
        <taxon>Pseudomonadota</taxon>
        <taxon>Alphaproteobacteria</taxon>
        <taxon>Acetobacterales</taxon>
        <taxon>Acetobacteraceae</taxon>
        <taxon>Acetobacter</taxon>
    </lineage>
</organism>
<dbReference type="KEGG" id="aper:A0U91_05415"/>
<feature type="transmembrane region" description="Helical" evidence="1">
    <location>
        <begin position="60"/>
        <end position="80"/>
    </location>
</feature>
<feature type="transmembrane region" description="Helical" evidence="1">
    <location>
        <begin position="32"/>
        <end position="53"/>
    </location>
</feature>
<reference evidence="2 3" key="1">
    <citation type="submission" date="2016-03" db="EMBL/GenBank/DDBJ databases">
        <title>Acetic acid bacteria sequencing.</title>
        <authorList>
            <person name="Brandt J."/>
            <person name="Jakob F."/>
            <person name="Vogel R.F."/>
        </authorList>
    </citation>
    <scope>NUCLEOTIDE SEQUENCE [LARGE SCALE GENOMIC DNA]</scope>
    <source>
        <strain evidence="2 3">TMW2.1084</strain>
    </source>
</reference>
<keyword evidence="1" id="KW-0812">Transmembrane</keyword>
<gene>
    <name evidence="2" type="ORF">A0U91_05415</name>
</gene>
<evidence type="ECO:0000313" key="2">
    <source>
        <dbReference type="EMBL" id="AQT04497.1"/>
    </source>
</evidence>
<evidence type="ECO:0000256" key="1">
    <source>
        <dbReference type="SAM" id="Phobius"/>
    </source>
</evidence>
<keyword evidence="1" id="KW-0472">Membrane</keyword>
<sequence length="154" mass="16195">MMMPEPVVMIVPVMHVAAMIMSIVIMPVMIMGVIIVVLVLVPVSVPVPVLAAIMRGVRSAVGIMIMVVMVMPAGGGRVGFFSACRGGWLIVRGGVTGCGATGQTVYGIRRRRMVLRCAGGRVRMRAGGRGWWLRHGMSLRVGGGVPVASGRCPA</sequence>
<accession>A0A1U9LDM9</accession>
<feature type="transmembrane region" description="Helical" evidence="1">
    <location>
        <begin position="7"/>
        <end position="26"/>
    </location>
</feature>
<feature type="transmembrane region" description="Helical" evidence="1">
    <location>
        <begin position="86"/>
        <end position="106"/>
    </location>
</feature>